<evidence type="ECO:0000256" key="1">
    <source>
        <dbReference type="ARBA" id="ARBA00023157"/>
    </source>
</evidence>
<dbReference type="PRINTS" id="PR00722">
    <property type="entry name" value="CHYMOTRYPSIN"/>
</dbReference>
<dbReference type="STRING" id="34508.A0A4U5N3U9"/>
<dbReference type="Proteomes" id="UP000298663">
    <property type="component" value="Unassembled WGS sequence"/>
</dbReference>
<dbReference type="InterPro" id="IPR018114">
    <property type="entry name" value="TRYPSIN_HIS"/>
</dbReference>
<proteinExistence type="predicted"/>
<evidence type="ECO:0000259" key="4">
    <source>
        <dbReference type="PROSITE" id="PS50240"/>
    </source>
</evidence>
<keyword evidence="2" id="KW-0378">Hydrolase</keyword>
<dbReference type="PROSITE" id="PS50240">
    <property type="entry name" value="TRYPSIN_DOM"/>
    <property type="match status" value="1"/>
</dbReference>
<reference evidence="5 6" key="2">
    <citation type="journal article" date="2019" name="G3 (Bethesda)">
        <title>Hybrid Assembly of the Genome of the Entomopathogenic Nematode Steinernema carpocapsae Identifies the X-Chromosome.</title>
        <authorList>
            <person name="Serra L."/>
            <person name="Macchietto M."/>
            <person name="Macias-Munoz A."/>
            <person name="McGill C.J."/>
            <person name="Rodriguez I.M."/>
            <person name="Rodriguez B."/>
            <person name="Murad R."/>
            <person name="Mortazavi A."/>
        </authorList>
    </citation>
    <scope>NUCLEOTIDE SEQUENCE [LARGE SCALE GENOMIC DNA]</scope>
    <source>
        <strain evidence="5 6">ALL</strain>
    </source>
</reference>
<keyword evidence="2" id="KW-0720">Serine protease</keyword>
<dbReference type="Gene3D" id="2.40.10.10">
    <property type="entry name" value="Trypsin-like serine proteases"/>
    <property type="match status" value="1"/>
</dbReference>
<dbReference type="PANTHER" id="PTHR24260:SF136">
    <property type="entry name" value="GH08193P-RELATED"/>
    <property type="match status" value="1"/>
</dbReference>
<dbReference type="SMART" id="SM00020">
    <property type="entry name" value="Tryp_SPc"/>
    <property type="match status" value="1"/>
</dbReference>
<dbReference type="PROSITE" id="PS00135">
    <property type="entry name" value="TRYPSIN_SER"/>
    <property type="match status" value="1"/>
</dbReference>
<feature type="chain" id="PRO_5020282584" description="Peptidase S1 domain-containing protein" evidence="3">
    <location>
        <begin position="21"/>
        <end position="288"/>
    </location>
</feature>
<evidence type="ECO:0000256" key="3">
    <source>
        <dbReference type="SAM" id="SignalP"/>
    </source>
</evidence>
<dbReference type="SUPFAM" id="SSF50494">
    <property type="entry name" value="Trypsin-like serine proteases"/>
    <property type="match status" value="1"/>
</dbReference>
<dbReference type="GO" id="GO:0004252">
    <property type="term" value="F:serine-type endopeptidase activity"/>
    <property type="evidence" value="ECO:0007669"/>
    <property type="project" value="InterPro"/>
</dbReference>
<keyword evidence="3" id="KW-0732">Signal</keyword>
<feature type="signal peptide" evidence="3">
    <location>
        <begin position="1"/>
        <end position="20"/>
    </location>
</feature>
<dbReference type="PROSITE" id="PS00134">
    <property type="entry name" value="TRYPSIN_HIS"/>
    <property type="match status" value="1"/>
</dbReference>
<dbReference type="FunFam" id="2.40.10.10:FF:000068">
    <property type="entry name" value="transmembrane protease serine 2"/>
    <property type="match status" value="1"/>
</dbReference>
<dbReference type="Pfam" id="PF00089">
    <property type="entry name" value="Trypsin"/>
    <property type="match status" value="1"/>
</dbReference>
<evidence type="ECO:0000256" key="2">
    <source>
        <dbReference type="RuleBase" id="RU363034"/>
    </source>
</evidence>
<reference evidence="5 6" key="1">
    <citation type="journal article" date="2015" name="Genome Biol.">
        <title>Comparative genomics of Steinernema reveals deeply conserved gene regulatory networks.</title>
        <authorList>
            <person name="Dillman A.R."/>
            <person name="Macchietto M."/>
            <person name="Porter C.F."/>
            <person name="Rogers A."/>
            <person name="Williams B."/>
            <person name="Antoshechkin I."/>
            <person name="Lee M.M."/>
            <person name="Goodwin Z."/>
            <person name="Lu X."/>
            <person name="Lewis E.E."/>
            <person name="Goodrich-Blair H."/>
            <person name="Stock S.P."/>
            <person name="Adams B.J."/>
            <person name="Sternberg P.W."/>
            <person name="Mortazavi A."/>
        </authorList>
    </citation>
    <scope>NUCLEOTIDE SEQUENCE [LARGE SCALE GENOMIC DNA]</scope>
    <source>
        <strain evidence="5 6">ALL</strain>
    </source>
</reference>
<dbReference type="EMBL" id="AZBU02000005">
    <property type="protein sequence ID" value="TKR76822.1"/>
    <property type="molecule type" value="Genomic_DNA"/>
</dbReference>
<dbReference type="OrthoDB" id="6376138at2759"/>
<sequence>MQKSLFALVFFFFFAASIQAENATFEGPDELIFGGSPAAAGQYPFFVSLVAGGYWHSCGGSLISQWHVLTAAHCVWHPQSPIRFAFEAENDFKQRFQIRFGTNMMGGGQVYRVGAVKTHPYYNRVSLYNDIAVITLTAPVRFNNMVQSVLLMRARAGPQAATAIGMGYIRYDPRMRPPSAMSPNILQQAPVTIDADWTCQSRLFPIHMRDFTMCVQAQRAGILPGDSGSPVMVNRGNKWWQVGVVSFSDHMGYIKNLNGMTYAPAGYVRVANYCPFIAQVTRNMVHCQ</sequence>
<evidence type="ECO:0000313" key="6">
    <source>
        <dbReference type="Proteomes" id="UP000298663"/>
    </source>
</evidence>
<accession>A0A4U5N3U9</accession>
<keyword evidence="2" id="KW-0645">Protease</keyword>
<dbReference type="CDD" id="cd00190">
    <property type="entry name" value="Tryp_SPc"/>
    <property type="match status" value="1"/>
</dbReference>
<evidence type="ECO:0000313" key="5">
    <source>
        <dbReference type="EMBL" id="TKR76822.1"/>
    </source>
</evidence>
<dbReference type="InterPro" id="IPR001314">
    <property type="entry name" value="Peptidase_S1A"/>
</dbReference>
<dbReference type="InterPro" id="IPR043504">
    <property type="entry name" value="Peptidase_S1_PA_chymotrypsin"/>
</dbReference>
<keyword evidence="6" id="KW-1185">Reference proteome</keyword>
<comment type="caution">
    <text evidence="5">The sequence shown here is derived from an EMBL/GenBank/DDBJ whole genome shotgun (WGS) entry which is preliminary data.</text>
</comment>
<organism evidence="5 6">
    <name type="scientific">Steinernema carpocapsae</name>
    <name type="common">Entomopathogenic nematode</name>
    <dbReference type="NCBI Taxonomy" id="34508"/>
    <lineage>
        <taxon>Eukaryota</taxon>
        <taxon>Metazoa</taxon>
        <taxon>Ecdysozoa</taxon>
        <taxon>Nematoda</taxon>
        <taxon>Chromadorea</taxon>
        <taxon>Rhabditida</taxon>
        <taxon>Tylenchina</taxon>
        <taxon>Panagrolaimomorpha</taxon>
        <taxon>Strongyloidoidea</taxon>
        <taxon>Steinernematidae</taxon>
        <taxon>Steinernema</taxon>
    </lineage>
</organism>
<dbReference type="AlphaFoldDB" id="A0A4U5N3U9"/>
<feature type="domain" description="Peptidase S1" evidence="4">
    <location>
        <begin position="32"/>
        <end position="282"/>
    </location>
</feature>
<name>A0A4U5N3U9_STECR</name>
<gene>
    <name evidence="5" type="ORF">L596_017902</name>
</gene>
<dbReference type="InterPro" id="IPR033116">
    <property type="entry name" value="TRYPSIN_SER"/>
</dbReference>
<dbReference type="GO" id="GO:0006508">
    <property type="term" value="P:proteolysis"/>
    <property type="evidence" value="ECO:0007669"/>
    <property type="project" value="UniProtKB-KW"/>
</dbReference>
<dbReference type="InterPro" id="IPR051333">
    <property type="entry name" value="CLIP_Serine_Protease"/>
</dbReference>
<dbReference type="PANTHER" id="PTHR24260">
    <property type="match status" value="1"/>
</dbReference>
<keyword evidence="1" id="KW-1015">Disulfide bond</keyword>
<dbReference type="InterPro" id="IPR009003">
    <property type="entry name" value="Peptidase_S1_PA"/>
</dbReference>
<dbReference type="InterPro" id="IPR001254">
    <property type="entry name" value="Trypsin_dom"/>
</dbReference>
<protein>
    <recommendedName>
        <fullName evidence="4">Peptidase S1 domain-containing protein</fullName>
    </recommendedName>
</protein>